<evidence type="ECO:0000256" key="3">
    <source>
        <dbReference type="ARBA" id="ARBA00023125"/>
    </source>
</evidence>
<dbReference type="EMBL" id="KE524159">
    <property type="protein sequence ID" value="KFB34968.1"/>
    <property type="molecule type" value="Genomic_DNA"/>
</dbReference>
<dbReference type="GO" id="GO:0016602">
    <property type="term" value="C:CCAAT-binding factor complex"/>
    <property type="evidence" value="ECO:0007669"/>
    <property type="project" value="TreeGrafter"/>
</dbReference>
<evidence type="ECO:0000256" key="6">
    <source>
        <dbReference type="ARBA" id="ARBA00038129"/>
    </source>
</evidence>
<comment type="similarity">
    <text evidence="6">Belongs to the NFYC/HAP5 subunit family.</text>
</comment>
<evidence type="ECO:0000256" key="2">
    <source>
        <dbReference type="ARBA" id="ARBA00023015"/>
    </source>
</evidence>
<dbReference type="EnsemblMetazoa" id="ASIC000726-RA">
    <property type="protein sequence ID" value="ASIC000726-PA"/>
    <property type="gene ID" value="ASIC000726"/>
</dbReference>
<dbReference type="GO" id="GO:0000978">
    <property type="term" value="F:RNA polymerase II cis-regulatory region sequence-specific DNA binding"/>
    <property type="evidence" value="ECO:0007669"/>
    <property type="project" value="TreeGrafter"/>
</dbReference>
<dbReference type="AlphaFoldDB" id="A0A084VAH4"/>
<evidence type="ECO:0000313" key="11">
    <source>
        <dbReference type="Proteomes" id="UP000030765"/>
    </source>
</evidence>
<dbReference type="InterPro" id="IPR009072">
    <property type="entry name" value="Histone-fold"/>
</dbReference>
<feature type="region of interest" description="Disordered" evidence="7">
    <location>
        <begin position="1"/>
        <end position="29"/>
    </location>
</feature>
<evidence type="ECO:0000256" key="7">
    <source>
        <dbReference type="SAM" id="MobiDB-lite"/>
    </source>
</evidence>
<dbReference type="GO" id="GO:0001228">
    <property type="term" value="F:DNA-binding transcription activator activity, RNA polymerase II-specific"/>
    <property type="evidence" value="ECO:0007669"/>
    <property type="project" value="TreeGrafter"/>
</dbReference>
<dbReference type="STRING" id="74873.A0A084VAH4"/>
<organism evidence="9">
    <name type="scientific">Anopheles sinensis</name>
    <name type="common">Mosquito</name>
    <dbReference type="NCBI Taxonomy" id="74873"/>
    <lineage>
        <taxon>Eukaryota</taxon>
        <taxon>Metazoa</taxon>
        <taxon>Ecdysozoa</taxon>
        <taxon>Arthropoda</taxon>
        <taxon>Hexapoda</taxon>
        <taxon>Insecta</taxon>
        <taxon>Pterygota</taxon>
        <taxon>Neoptera</taxon>
        <taxon>Endopterygota</taxon>
        <taxon>Diptera</taxon>
        <taxon>Nematocera</taxon>
        <taxon>Culicoidea</taxon>
        <taxon>Culicidae</taxon>
        <taxon>Anophelinae</taxon>
        <taxon>Anopheles</taxon>
    </lineage>
</organism>
<keyword evidence="5" id="KW-0539">Nucleus</keyword>
<evidence type="ECO:0000259" key="8">
    <source>
        <dbReference type="Pfam" id="PF00808"/>
    </source>
</evidence>
<keyword evidence="2" id="KW-0805">Transcription regulation</keyword>
<evidence type="ECO:0000313" key="9">
    <source>
        <dbReference type="EMBL" id="KFB34968.1"/>
    </source>
</evidence>
<dbReference type="Pfam" id="PF00808">
    <property type="entry name" value="CBFD_NFYB_HMF"/>
    <property type="match status" value="1"/>
</dbReference>
<dbReference type="VEuPathDB" id="VectorBase:ASIC000726"/>
<feature type="domain" description="Transcription factor CBF/NF-Y/archaeal histone" evidence="8">
    <location>
        <begin position="56"/>
        <end position="106"/>
    </location>
</feature>
<evidence type="ECO:0000256" key="1">
    <source>
        <dbReference type="ARBA" id="ARBA00004123"/>
    </source>
</evidence>
<gene>
    <name evidence="9" type="ORF">ZHAS_00000726</name>
</gene>
<dbReference type="OrthoDB" id="1272441at2759"/>
<evidence type="ECO:0000256" key="5">
    <source>
        <dbReference type="ARBA" id="ARBA00023242"/>
    </source>
</evidence>
<dbReference type="InterPro" id="IPR003958">
    <property type="entry name" value="CBFA_NFYB_domain"/>
</dbReference>
<accession>A0A084VAH4</accession>
<dbReference type="Gene3D" id="1.10.20.10">
    <property type="entry name" value="Histone, subunit A"/>
    <property type="match status" value="1"/>
</dbReference>
<dbReference type="SUPFAM" id="SSF47113">
    <property type="entry name" value="Histone-fold"/>
    <property type="match status" value="1"/>
</dbReference>
<sequence length="334" mass="36657">MEKQSDTVVPVNEPTDTANHTGKKKSTEQELNIQSFWASVMSSMQEITHVDPSSQSLPLARIRRIMKLDEKVNMIGAEAPLIFAKAIEIFIHELTLRAFMITEKKALKRDCQELPTNVARSPSPEKSLSNLTDIEVTVIDESNPAETSTVGQLVSTNQPVQHMIQHFSHLPTSTVGHLESTNQPVQNLIQHVLIPSGKITQTVVTENNPADYQTSTVGQLESTIQPVQHMIQHILTPSGEITQTVVTESNPGDYQTSTVGHLESTNQPVQHMIQHVLTPSGEIAQISIPQNQMNFFSAAAGCCATQPFFIQAAPTILTSAGMFLSANQLQQQQP</sequence>
<dbReference type="PANTHER" id="PTHR10252:SF8">
    <property type="entry name" value="NUCLEAR TRANSCRIPTION FACTOR Y SUBUNIT GAMMA"/>
    <property type="match status" value="1"/>
</dbReference>
<reference evidence="9 11" key="1">
    <citation type="journal article" date="2014" name="BMC Genomics">
        <title>Genome sequence of Anopheles sinensis provides insight into genetics basis of mosquito competence for malaria parasites.</title>
        <authorList>
            <person name="Zhou D."/>
            <person name="Zhang D."/>
            <person name="Ding G."/>
            <person name="Shi L."/>
            <person name="Hou Q."/>
            <person name="Ye Y."/>
            <person name="Xu Y."/>
            <person name="Zhou H."/>
            <person name="Xiong C."/>
            <person name="Li S."/>
            <person name="Yu J."/>
            <person name="Hong S."/>
            <person name="Yu X."/>
            <person name="Zou P."/>
            <person name="Chen C."/>
            <person name="Chang X."/>
            <person name="Wang W."/>
            <person name="Lv Y."/>
            <person name="Sun Y."/>
            <person name="Ma L."/>
            <person name="Shen B."/>
            <person name="Zhu C."/>
        </authorList>
    </citation>
    <scope>NUCLEOTIDE SEQUENCE [LARGE SCALE GENOMIC DNA]</scope>
</reference>
<dbReference type="InterPro" id="IPR050568">
    <property type="entry name" value="Transcr_DNA_Rep_Reg"/>
</dbReference>
<name>A0A084VAH4_ANOSI</name>
<dbReference type="PANTHER" id="PTHR10252">
    <property type="entry name" value="HISTONE-LIKE TRANSCRIPTION FACTOR CCAAT-RELATED"/>
    <property type="match status" value="1"/>
</dbReference>
<evidence type="ECO:0000313" key="10">
    <source>
        <dbReference type="EnsemblMetazoa" id="ASIC000726-PA"/>
    </source>
</evidence>
<protein>
    <submittedName>
        <fullName evidence="9">AGAP000441-PA-like protein</fullName>
    </submittedName>
    <submittedName>
        <fullName evidence="10">Nuclear transcription factor Y subunit gamma</fullName>
    </submittedName>
</protein>
<keyword evidence="3" id="KW-0238">DNA-binding</keyword>
<keyword evidence="11" id="KW-1185">Reference proteome</keyword>
<dbReference type="EMBL" id="ATLV01003738">
    <property type="status" value="NOT_ANNOTATED_CDS"/>
    <property type="molecule type" value="Genomic_DNA"/>
</dbReference>
<proteinExistence type="inferred from homology"/>
<reference evidence="10" key="2">
    <citation type="submission" date="2020-05" db="UniProtKB">
        <authorList>
            <consortium name="EnsemblMetazoa"/>
        </authorList>
    </citation>
    <scope>IDENTIFICATION</scope>
</reference>
<dbReference type="GO" id="GO:0046982">
    <property type="term" value="F:protein heterodimerization activity"/>
    <property type="evidence" value="ECO:0007669"/>
    <property type="project" value="InterPro"/>
</dbReference>
<keyword evidence="4" id="KW-0804">Transcription</keyword>
<dbReference type="Proteomes" id="UP000030765">
    <property type="component" value="Unassembled WGS sequence"/>
</dbReference>
<evidence type="ECO:0000256" key="4">
    <source>
        <dbReference type="ARBA" id="ARBA00023163"/>
    </source>
</evidence>
<comment type="subcellular location">
    <subcellularLocation>
        <location evidence="1">Nucleus</location>
    </subcellularLocation>
</comment>
<dbReference type="VEuPathDB" id="VectorBase:ASIS014573"/>